<comment type="subcellular location">
    <subcellularLocation>
        <location evidence="1">Cell envelope</location>
    </subcellularLocation>
</comment>
<dbReference type="GO" id="GO:0022857">
    <property type="term" value="F:transmembrane transporter activity"/>
    <property type="evidence" value="ECO:0007669"/>
    <property type="project" value="InterPro"/>
</dbReference>
<dbReference type="GO" id="GO:0016020">
    <property type="term" value="C:membrane"/>
    <property type="evidence" value="ECO:0007669"/>
    <property type="project" value="InterPro"/>
</dbReference>
<dbReference type="Proteomes" id="UP000477980">
    <property type="component" value="Unassembled WGS sequence"/>
</dbReference>
<dbReference type="PANTHER" id="PTHR32347:SF23">
    <property type="entry name" value="BLL5650 PROTEIN"/>
    <property type="match status" value="1"/>
</dbReference>
<reference evidence="6 7" key="1">
    <citation type="submission" date="2019-09" db="EMBL/GenBank/DDBJ databases">
        <title>Distinct polysaccharide growth profiles of human intestinal Prevotella copri isolates.</title>
        <authorList>
            <person name="Fehlner-Peach H."/>
            <person name="Magnabosco C."/>
            <person name="Raghavan V."/>
            <person name="Scher J.U."/>
            <person name="Tett A."/>
            <person name="Cox L.M."/>
            <person name="Gottsegen C."/>
            <person name="Watters A."/>
            <person name="Wiltshire- Gordon J.D."/>
            <person name="Segata N."/>
            <person name="Bonneau R."/>
            <person name="Littman D.R."/>
        </authorList>
    </citation>
    <scope>NUCLEOTIDE SEQUENCE [LARGE SCALE GENOMIC DNA]</scope>
    <source>
        <strain evidence="7">iAA917</strain>
    </source>
</reference>
<dbReference type="InterPro" id="IPR006143">
    <property type="entry name" value="RND_pump_MFP"/>
</dbReference>
<evidence type="ECO:0000256" key="2">
    <source>
        <dbReference type="ARBA" id="ARBA00009477"/>
    </source>
</evidence>
<dbReference type="Gene3D" id="2.40.30.170">
    <property type="match status" value="1"/>
</dbReference>
<evidence type="ECO:0000256" key="3">
    <source>
        <dbReference type="ARBA" id="ARBA00023054"/>
    </source>
</evidence>
<protein>
    <submittedName>
        <fullName evidence="6">Efflux RND transporter periplasmic adaptor subunit</fullName>
    </submittedName>
</protein>
<proteinExistence type="inferred from homology"/>
<name>A0A6G1VKN4_9BACT</name>
<keyword evidence="3" id="KW-0175">Coiled coil</keyword>
<comment type="similarity">
    <text evidence="2">Belongs to the membrane fusion protein (MFP) (TC 8.A.1) family.</text>
</comment>
<evidence type="ECO:0000313" key="6">
    <source>
        <dbReference type="EMBL" id="MQP13211.1"/>
    </source>
</evidence>
<sequence>MDIKKQPKPWYIRYRYPILSGAAGIAILVYALFLIVTSGTRRVDSDSVVIAEVKKAPFWEYVDVEGLVHPFKTIQVNAMENGFVERVVAEEGAMLQQGDTILVLQNPELYHSIDDEQDAWSSKLRNCQEQEIEMTQKTINLRQQALDAQHQMASLKKSLKQSREEYRMGIKSKAELEVAEEDYEYQRQKVLLQMQNLKHDSVSTRLKREMIAANRMEANKKLSRMKGRTQQLVVRAPVSGQLSYVGVTQGQQVSSGASIGQIKVMSQFKLQVSLAEYYIDRVIAGLPAHIEYDGHQFPLRVSRVIPEVKDHQFVCELTFSGKTPANIRLGKSYRVLLELGKPEQALVIPNGDFFQTTNGYWIFRVSGDGKKAQRVNINVGRQNPQQFEITSGLKPGDKVIVSGYTQIASEKEIDLR</sequence>
<dbReference type="Gene3D" id="2.40.420.20">
    <property type="match status" value="1"/>
</dbReference>
<evidence type="ECO:0000256" key="4">
    <source>
        <dbReference type="SAM" id="Phobius"/>
    </source>
</evidence>
<evidence type="ECO:0000313" key="7">
    <source>
        <dbReference type="Proteomes" id="UP000477980"/>
    </source>
</evidence>
<dbReference type="InterPro" id="IPR058627">
    <property type="entry name" value="MdtA-like_C"/>
</dbReference>
<keyword evidence="4" id="KW-0812">Transmembrane</keyword>
<evidence type="ECO:0000259" key="5">
    <source>
        <dbReference type="Pfam" id="PF25967"/>
    </source>
</evidence>
<dbReference type="OrthoDB" id="1957187at2"/>
<dbReference type="NCBIfam" id="TIGR01730">
    <property type="entry name" value="RND_mfp"/>
    <property type="match status" value="1"/>
</dbReference>
<gene>
    <name evidence="6" type="ORF">F7D25_02025</name>
</gene>
<keyword evidence="4" id="KW-1133">Transmembrane helix</keyword>
<dbReference type="Gene3D" id="2.40.50.100">
    <property type="match status" value="1"/>
</dbReference>
<dbReference type="AlphaFoldDB" id="A0A6G1VKN4"/>
<accession>A0A6G1VKN4</accession>
<evidence type="ECO:0000256" key="1">
    <source>
        <dbReference type="ARBA" id="ARBA00004196"/>
    </source>
</evidence>
<keyword evidence="4" id="KW-0472">Membrane</keyword>
<dbReference type="EMBL" id="VZAH01000018">
    <property type="protein sequence ID" value="MQP13211.1"/>
    <property type="molecule type" value="Genomic_DNA"/>
</dbReference>
<organism evidence="6 7">
    <name type="scientific">Segatella copri</name>
    <dbReference type="NCBI Taxonomy" id="165179"/>
    <lineage>
        <taxon>Bacteria</taxon>
        <taxon>Pseudomonadati</taxon>
        <taxon>Bacteroidota</taxon>
        <taxon>Bacteroidia</taxon>
        <taxon>Bacteroidales</taxon>
        <taxon>Prevotellaceae</taxon>
        <taxon>Segatella</taxon>
    </lineage>
</organism>
<dbReference type="RefSeq" id="WP_153089523.1">
    <property type="nucleotide sequence ID" value="NZ_VZAH01000018.1"/>
</dbReference>
<feature type="domain" description="Multidrug resistance protein MdtA-like C-terminal permuted SH3" evidence="5">
    <location>
        <begin position="344"/>
        <end position="404"/>
    </location>
</feature>
<dbReference type="InterPro" id="IPR050465">
    <property type="entry name" value="UPF0194_transport"/>
</dbReference>
<dbReference type="Gene3D" id="1.10.287.470">
    <property type="entry name" value="Helix hairpin bin"/>
    <property type="match status" value="1"/>
</dbReference>
<feature type="transmembrane region" description="Helical" evidence="4">
    <location>
        <begin position="16"/>
        <end position="36"/>
    </location>
</feature>
<comment type="caution">
    <text evidence="6">The sequence shown here is derived from an EMBL/GenBank/DDBJ whole genome shotgun (WGS) entry which is preliminary data.</text>
</comment>
<dbReference type="GO" id="GO:0030313">
    <property type="term" value="C:cell envelope"/>
    <property type="evidence" value="ECO:0007669"/>
    <property type="project" value="UniProtKB-SubCell"/>
</dbReference>
<dbReference type="PANTHER" id="PTHR32347">
    <property type="entry name" value="EFFLUX SYSTEM COMPONENT YKNX-RELATED"/>
    <property type="match status" value="1"/>
</dbReference>
<dbReference type="Pfam" id="PF25967">
    <property type="entry name" value="RND-MFP_C"/>
    <property type="match status" value="1"/>
</dbReference>
<dbReference type="SUPFAM" id="SSF111369">
    <property type="entry name" value="HlyD-like secretion proteins"/>
    <property type="match status" value="1"/>
</dbReference>